<protein>
    <recommendedName>
        <fullName evidence="3">Divergent polysaccharide deacetylase family protein</fullName>
    </recommendedName>
</protein>
<dbReference type="CDD" id="cd10936">
    <property type="entry name" value="CE4_DAC2"/>
    <property type="match status" value="1"/>
</dbReference>
<name>A0A917BN37_9PROT</name>
<proteinExistence type="predicted"/>
<dbReference type="InterPro" id="IPR006837">
    <property type="entry name" value="Divergent_DAC"/>
</dbReference>
<dbReference type="InterPro" id="IPR011330">
    <property type="entry name" value="Glyco_hydro/deAcase_b/a-brl"/>
</dbReference>
<dbReference type="EMBL" id="BMHV01000001">
    <property type="protein sequence ID" value="GGF52411.1"/>
    <property type="molecule type" value="Genomic_DNA"/>
</dbReference>
<evidence type="ECO:0000313" key="2">
    <source>
        <dbReference type="Proteomes" id="UP000632498"/>
    </source>
</evidence>
<organism evidence="1 2">
    <name type="scientific">Terasakiella brassicae</name>
    <dbReference type="NCBI Taxonomy" id="1634917"/>
    <lineage>
        <taxon>Bacteria</taxon>
        <taxon>Pseudomonadati</taxon>
        <taxon>Pseudomonadota</taxon>
        <taxon>Alphaproteobacteria</taxon>
        <taxon>Rhodospirillales</taxon>
        <taxon>Terasakiellaceae</taxon>
        <taxon>Terasakiella</taxon>
    </lineage>
</organism>
<dbReference type="AlphaFoldDB" id="A0A917BN37"/>
<dbReference type="PANTHER" id="PTHR30105:SF2">
    <property type="entry name" value="DIVERGENT POLYSACCHARIDE DEACETYLASE SUPERFAMILY"/>
    <property type="match status" value="1"/>
</dbReference>
<gene>
    <name evidence="1" type="ORF">GCM10011332_02130</name>
</gene>
<sequence>MAAPKPRNRKKKKTNLGPLIGALLIGGPLVYGAVYFKDRIFSDNPPQKAQGQAWYKEHAQAPEMIRLPDAPLILAAKEAEIDPHVRELLPKRPLKKQIPFTVQPRVNSVDMTAKPQPPAAVYEEALPQDVYTPAIVPNTERAPVIVAPQHLQPRWMQYALKMDVPTNKPMIAVVIDDLGLDRKRTARTLALPAPLTMAFIPYAKSLDKQTATARNNGHELLVHLPMEPLNEKLDAGPNHLNTHLAHEDLQDRIHWNLERFGGYVGVNNHMGSRATTDKTVMSALMAELRNREMLFLDSRTNAKSVGGEMAAQEGVPFAERNVFLDNVNDKTAVLKQLSLLERVSRKTGFAVGIGHPRDGTIDALKEWLPLARSKGFSLVPISQIVLKKQELS</sequence>
<dbReference type="Gene3D" id="3.20.20.370">
    <property type="entry name" value="Glycoside hydrolase/deacetylase"/>
    <property type="match status" value="1"/>
</dbReference>
<dbReference type="RefSeq" id="WP_188660205.1">
    <property type="nucleotide sequence ID" value="NZ_BMHV01000001.1"/>
</dbReference>
<reference evidence="1" key="1">
    <citation type="journal article" date="2014" name="Int. J. Syst. Evol. Microbiol.">
        <title>Complete genome sequence of Corynebacterium casei LMG S-19264T (=DSM 44701T), isolated from a smear-ripened cheese.</title>
        <authorList>
            <consortium name="US DOE Joint Genome Institute (JGI-PGF)"/>
            <person name="Walter F."/>
            <person name="Albersmeier A."/>
            <person name="Kalinowski J."/>
            <person name="Ruckert C."/>
        </authorList>
    </citation>
    <scope>NUCLEOTIDE SEQUENCE</scope>
    <source>
        <strain evidence="1">CGMCC 1.15254</strain>
    </source>
</reference>
<evidence type="ECO:0000313" key="1">
    <source>
        <dbReference type="EMBL" id="GGF52411.1"/>
    </source>
</evidence>
<keyword evidence="2" id="KW-1185">Reference proteome</keyword>
<dbReference type="GO" id="GO:0005975">
    <property type="term" value="P:carbohydrate metabolic process"/>
    <property type="evidence" value="ECO:0007669"/>
    <property type="project" value="InterPro"/>
</dbReference>
<dbReference type="PANTHER" id="PTHR30105">
    <property type="entry name" value="UNCHARACTERIZED YIBQ-RELATED"/>
    <property type="match status" value="1"/>
</dbReference>
<evidence type="ECO:0008006" key="3">
    <source>
        <dbReference type="Google" id="ProtNLM"/>
    </source>
</evidence>
<comment type="caution">
    <text evidence="1">The sequence shown here is derived from an EMBL/GenBank/DDBJ whole genome shotgun (WGS) entry which is preliminary data.</text>
</comment>
<dbReference type="Proteomes" id="UP000632498">
    <property type="component" value="Unassembled WGS sequence"/>
</dbReference>
<reference evidence="1" key="2">
    <citation type="submission" date="2020-09" db="EMBL/GenBank/DDBJ databases">
        <authorList>
            <person name="Sun Q."/>
            <person name="Zhou Y."/>
        </authorList>
    </citation>
    <scope>NUCLEOTIDE SEQUENCE</scope>
    <source>
        <strain evidence="1">CGMCC 1.15254</strain>
    </source>
</reference>
<accession>A0A917BN37</accession>
<dbReference type="SUPFAM" id="SSF88713">
    <property type="entry name" value="Glycoside hydrolase/deacetylase"/>
    <property type="match status" value="1"/>
</dbReference>
<dbReference type="Pfam" id="PF04748">
    <property type="entry name" value="Polysacc_deac_2"/>
    <property type="match status" value="1"/>
</dbReference>